<protein>
    <submittedName>
        <fullName evidence="1">Uncharacterized protein</fullName>
    </submittedName>
</protein>
<dbReference type="RefSeq" id="WP_231438743.1">
    <property type="nucleotide sequence ID" value="NZ_JAJOMB010000001.1"/>
</dbReference>
<sequence>MTTTHTIQTANLSAVTAWAEYFDEVEHAMHEFEGALSRHDVYNLQPIVPPEGRPPEDFRHRSDELQRWITELEFRARFLREEFRAEITRIRPQAARRSDSRVGTTLDING</sequence>
<dbReference type="EMBL" id="JAJOMB010000001">
    <property type="protein sequence ID" value="MCD5309826.1"/>
    <property type="molecule type" value="Genomic_DNA"/>
</dbReference>
<keyword evidence="2" id="KW-1185">Reference proteome</keyword>
<accession>A0A9X1N9R9</accession>
<organism evidence="1 2">
    <name type="scientific">Kineosporia babensis</name>
    <dbReference type="NCBI Taxonomy" id="499548"/>
    <lineage>
        <taxon>Bacteria</taxon>
        <taxon>Bacillati</taxon>
        <taxon>Actinomycetota</taxon>
        <taxon>Actinomycetes</taxon>
        <taxon>Kineosporiales</taxon>
        <taxon>Kineosporiaceae</taxon>
        <taxon>Kineosporia</taxon>
    </lineage>
</organism>
<proteinExistence type="predicted"/>
<reference evidence="1" key="1">
    <citation type="submission" date="2021-11" db="EMBL/GenBank/DDBJ databases">
        <title>Streptomyces corallinus and Kineosporia corallina sp. nov., two new coral-derived marine actinobacteria.</title>
        <authorList>
            <person name="Buangrab K."/>
            <person name="Sutthacheep M."/>
            <person name="Yeemin T."/>
            <person name="Harunari E."/>
            <person name="Igarashi Y."/>
            <person name="Sripreechasak P."/>
            <person name="Kanchanasin P."/>
            <person name="Tanasupawat S."/>
            <person name="Phongsopitanun W."/>
        </authorList>
    </citation>
    <scope>NUCLEOTIDE SEQUENCE</scope>
    <source>
        <strain evidence="1">JCM 31032</strain>
    </source>
</reference>
<evidence type="ECO:0000313" key="1">
    <source>
        <dbReference type="EMBL" id="MCD5309826.1"/>
    </source>
</evidence>
<dbReference type="AlphaFoldDB" id="A0A9X1N9R9"/>
<evidence type="ECO:0000313" key="2">
    <source>
        <dbReference type="Proteomes" id="UP001138997"/>
    </source>
</evidence>
<dbReference type="Proteomes" id="UP001138997">
    <property type="component" value="Unassembled WGS sequence"/>
</dbReference>
<name>A0A9X1N9R9_9ACTN</name>
<comment type="caution">
    <text evidence="1">The sequence shown here is derived from an EMBL/GenBank/DDBJ whole genome shotgun (WGS) entry which is preliminary data.</text>
</comment>
<gene>
    <name evidence="1" type="ORF">LR394_02890</name>
</gene>